<sequence>MQSRMTAYLKSYLQQHHLPWRAVHTVCEMKKSMKYNMKEFIHLLRIWDIVLQFPNSAIETHILRLMNAQVKFDTIDPQSTHSSTEIIPESEIDTCFLNVSNT</sequence>
<accession>A0A6A5DEA6</accession>
<dbReference type="EMBL" id="AMPZ03000001">
    <property type="protein sequence ID" value="KAH9594801.1"/>
    <property type="molecule type" value="Genomic_DNA"/>
</dbReference>
<proteinExistence type="predicted"/>
<organism evidence="1 2">
    <name type="scientific">Schistosoma haematobium</name>
    <name type="common">Blood fluke</name>
    <dbReference type="NCBI Taxonomy" id="6185"/>
    <lineage>
        <taxon>Eukaryota</taxon>
        <taxon>Metazoa</taxon>
        <taxon>Spiralia</taxon>
        <taxon>Lophotrochozoa</taxon>
        <taxon>Platyhelminthes</taxon>
        <taxon>Trematoda</taxon>
        <taxon>Digenea</taxon>
        <taxon>Strigeidida</taxon>
        <taxon>Schistosomatoidea</taxon>
        <taxon>Schistosomatidae</taxon>
        <taxon>Schistosoma</taxon>
    </lineage>
</organism>
<comment type="caution">
    <text evidence="1">The sequence shown here is derived from an EMBL/GenBank/DDBJ whole genome shotgun (WGS) entry which is preliminary data.</text>
</comment>
<name>A0A6A5DEA6_SCHHA</name>
<reference evidence="1" key="4">
    <citation type="journal article" date="2022" name="PLoS Pathog.">
        <title>Chromosome-level genome of Schistosoma haematobium underpins genome-wide explorations of molecular variation.</title>
        <authorList>
            <person name="Stroehlein A.J."/>
            <person name="Korhonen P.K."/>
            <person name="Lee V.V."/>
            <person name="Ralph S.A."/>
            <person name="Mentink-Kane M."/>
            <person name="You H."/>
            <person name="McManus D.P."/>
            <person name="Tchuente L.T."/>
            <person name="Stothard J.R."/>
            <person name="Kaur P."/>
            <person name="Dudchenko O."/>
            <person name="Aiden E.L."/>
            <person name="Yang B."/>
            <person name="Yang H."/>
            <person name="Emery A.M."/>
            <person name="Webster B.L."/>
            <person name="Brindley P.J."/>
            <person name="Rollinson D."/>
            <person name="Chang B.C.H."/>
            <person name="Gasser R.B."/>
            <person name="Young N.D."/>
        </authorList>
    </citation>
    <scope>NUCLEOTIDE SEQUENCE</scope>
</reference>
<dbReference type="RefSeq" id="XP_012801887.2">
    <property type="nucleotide sequence ID" value="XM_012946433.3"/>
</dbReference>
<keyword evidence="2" id="KW-1185">Reference proteome</keyword>
<protein>
    <submittedName>
        <fullName evidence="1">Uncharacterized protein</fullName>
    </submittedName>
</protein>
<reference evidence="1" key="1">
    <citation type="journal article" date="2012" name="Nat. Genet.">
        <title>Whole-genome sequence of Schistosoma haematobium.</title>
        <authorList>
            <person name="Young N.D."/>
            <person name="Jex A.R."/>
            <person name="Li B."/>
            <person name="Liu S."/>
            <person name="Yang L."/>
            <person name="Xiong Z."/>
            <person name="Li Y."/>
            <person name="Cantacessi C."/>
            <person name="Hall R.S."/>
            <person name="Xu X."/>
            <person name="Chen F."/>
            <person name="Wu X."/>
            <person name="Zerlotini A."/>
            <person name="Oliveira G."/>
            <person name="Hofmann A."/>
            <person name="Zhang G."/>
            <person name="Fang X."/>
            <person name="Kang Y."/>
            <person name="Campbell B.E."/>
            <person name="Loukas A."/>
            <person name="Ranganathan S."/>
            <person name="Rollinson D."/>
            <person name="Rinaldi G."/>
            <person name="Brindley P.J."/>
            <person name="Yang H."/>
            <person name="Wang J."/>
            <person name="Wang J."/>
            <person name="Gasser R.B."/>
        </authorList>
    </citation>
    <scope>NUCLEOTIDE SEQUENCE</scope>
</reference>
<dbReference type="CTD" id="24597784"/>
<dbReference type="KEGG" id="shx:MS3_00008479"/>
<reference evidence="1" key="2">
    <citation type="journal article" date="2019" name="Gigascience">
        <title>High-quality Schistosoma haematobium genome achieved by single-molecule and long-range sequencing.</title>
        <authorList>
            <person name="Stroehlein A.J."/>
            <person name="Korhonen P.K."/>
            <person name="Chong T.M."/>
            <person name="Lim Y.L."/>
            <person name="Chan K.G."/>
            <person name="Webster B."/>
            <person name="Rollinson D."/>
            <person name="Brindley P.J."/>
            <person name="Gasser R.B."/>
            <person name="Young N.D."/>
        </authorList>
    </citation>
    <scope>NUCLEOTIDE SEQUENCE</scope>
</reference>
<evidence type="ECO:0000313" key="2">
    <source>
        <dbReference type="Proteomes" id="UP000471633"/>
    </source>
</evidence>
<evidence type="ECO:0000313" key="1">
    <source>
        <dbReference type="EMBL" id="KAH9594801.1"/>
    </source>
</evidence>
<reference evidence="1" key="3">
    <citation type="submission" date="2021-06" db="EMBL/GenBank/DDBJ databases">
        <title>Chromosome-level genome assembly for S. haematobium.</title>
        <authorList>
            <person name="Stroehlein A.J."/>
        </authorList>
    </citation>
    <scope>NUCLEOTIDE SEQUENCE</scope>
</reference>
<dbReference type="AlphaFoldDB" id="A0A6A5DEA6"/>
<dbReference type="GeneID" id="24597784"/>
<dbReference type="Proteomes" id="UP000471633">
    <property type="component" value="Unassembled WGS sequence"/>
</dbReference>
<gene>
    <name evidence="1" type="ORF">MS3_00008479</name>
</gene>